<name>A0A482X766_LAOST</name>
<dbReference type="Proteomes" id="UP000291343">
    <property type="component" value="Unassembled WGS sequence"/>
</dbReference>
<evidence type="ECO:0000313" key="2">
    <source>
        <dbReference type="Proteomes" id="UP000291343"/>
    </source>
</evidence>
<dbReference type="SMR" id="A0A482X766"/>
<sequence length="100" mass="10927">MLKKSVHVSQVGQASYARAAEGGLRGVRAGGNELSRTLVVAPEEKEGWTAETTLKKMREVLKPAEVGFQVVQARRMAAKRGWKLVLGSEEQVQSVLPPDR</sequence>
<dbReference type="EMBL" id="QKKF02016332">
    <property type="protein sequence ID" value="RZF41739.1"/>
    <property type="molecule type" value="Genomic_DNA"/>
</dbReference>
<dbReference type="AlphaFoldDB" id="A0A482X766"/>
<gene>
    <name evidence="1" type="ORF">LSTR_LSTR015422</name>
</gene>
<dbReference type="InParanoid" id="A0A482X766"/>
<accession>A0A482X766</accession>
<reference evidence="1 2" key="1">
    <citation type="journal article" date="2017" name="Gigascience">
        <title>Genome sequence of the small brown planthopper, Laodelphax striatellus.</title>
        <authorList>
            <person name="Zhu J."/>
            <person name="Jiang F."/>
            <person name="Wang X."/>
            <person name="Yang P."/>
            <person name="Bao Y."/>
            <person name="Zhao W."/>
            <person name="Wang W."/>
            <person name="Lu H."/>
            <person name="Wang Q."/>
            <person name="Cui N."/>
            <person name="Li J."/>
            <person name="Chen X."/>
            <person name="Luo L."/>
            <person name="Yu J."/>
            <person name="Kang L."/>
            <person name="Cui F."/>
        </authorList>
    </citation>
    <scope>NUCLEOTIDE SEQUENCE [LARGE SCALE GENOMIC DNA]</scope>
    <source>
        <strain evidence="1">Lst14</strain>
    </source>
</reference>
<keyword evidence="2" id="KW-1185">Reference proteome</keyword>
<comment type="caution">
    <text evidence="1">The sequence shown here is derived from an EMBL/GenBank/DDBJ whole genome shotgun (WGS) entry which is preliminary data.</text>
</comment>
<protein>
    <submittedName>
        <fullName evidence="1">Uncharacterized protein</fullName>
    </submittedName>
</protein>
<proteinExistence type="predicted"/>
<evidence type="ECO:0000313" key="1">
    <source>
        <dbReference type="EMBL" id="RZF41739.1"/>
    </source>
</evidence>
<organism evidence="1 2">
    <name type="scientific">Laodelphax striatellus</name>
    <name type="common">Small brown planthopper</name>
    <name type="synonym">Delphax striatella</name>
    <dbReference type="NCBI Taxonomy" id="195883"/>
    <lineage>
        <taxon>Eukaryota</taxon>
        <taxon>Metazoa</taxon>
        <taxon>Ecdysozoa</taxon>
        <taxon>Arthropoda</taxon>
        <taxon>Hexapoda</taxon>
        <taxon>Insecta</taxon>
        <taxon>Pterygota</taxon>
        <taxon>Neoptera</taxon>
        <taxon>Paraneoptera</taxon>
        <taxon>Hemiptera</taxon>
        <taxon>Auchenorrhyncha</taxon>
        <taxon>Fulgoroidea</taxon>
        <taxon>Delphacidae</taxon>
        <taxon>Criomorphinae</taxon>
        <taxon>Laodelphax</taxon>
    </lineage>
</organism>